<keyword evidence="2" id="KW-0812">Transmembrane</keyword>
<organism evidence="3 4">
    <name type="scientific">Gibbsiella dentisursi</name>
    <dbReference type="NCBI Taxonomy" id="796890"/>
    <lineage>
        <taxon>Bacteria</taxon>
        <taxon>Pseudomonadati</taxon>
        <taxon>Pseudomonadota</taxon>
        <taxon>Gammaproteobacteria</taxon>
        <taxon>Enterobacterales</taxon>
        <taxon>Yersiniaceae</taxon>
        <taxon>Gibbsiella</taxon>
    </lineage>
</organism>
<keyword evidence="2" id="KW-0472">Membrane</keyword>
<gene>
    <name evidence="3" type="ORF">GCM10022405_32480</name>
</gene>
<dbReference type="Pfam" id="PF10828">
    <property type="entry name" value="DUF2570"/>
    <property type="match status" value="1"/>
</dbReference>
<evidence type="ECO:0000313" key="4">
    <source>
        <dbReference type="Proteomes" id="UP001499994"/>
    </source>
</evidence>
<dbReference type="InterPro" id="IPR022538">
    <property type="entry name" value="DUF2570"/>
</dbReference>
<reference evidence="4" key="1">
    <citation type="journal article" date="2019" name="Int. J. Syst. Evol. Microbiol.">
        <title>The Global Catalogue of Microorganisms (GCM) 10K type strain sequencing project: providing services to taxonomists for standard genome sequencing and annotation.</title>
        <authorList>
            <consortium name="The Broad Institute Genomics Platform"/>
            <consortium name="The Broad Institute Genome Sequencing Center for Infectious Disease"/>
            <person name="Wu L."/>
            <person name="Ma J."/>
        </authorList>
    </citation>
    <scope>NUCLEOTIDE SEQUENCE [LARGE SCALE GENOMIC DNA]</scope>
    <source>
        <strain evidence="4">JCM 17201</strain>
    </source>
</reference>
<comment type="caution">
    <text evidence="3">The sequence shown here is derived from an EMBL/GenBank/DDBJ whole genome shotgun (WGS) entry which is preliminary data.</text>
</comment>
<evidence type="ECO:0008006" key="5">
    <source>
        <dbReference type="Google" id="ProtNLM"/>
    </source>
</evidence>
<keyword evidence="4" id="KW-1185">Reference proteome</keyword>
<keyword evidence="2" id="KW-1133">Transmembrane helix</keyword>
<keyword evidence="1" id="KW-0175">Coiled coil</keyword>
<sequence>MGLEMSVLLQKVIRVGILALLLVLIGLGGYSALLKQRVTTLRQQAALQQKTLAQQKEQIAALQAQDAQNRALMAAQQQQEQWLRQQGDNTERKYREAIKNTACAGQPMPGIVPELLRRAGAGNGAVAP</sequence>
<dbReference type="Proteomes" id="UP001499994">
    <property type="component" value="Unassembled WGS sequence"/>
</dbReference>
<evidence type="ECO:0000256" key="2">
    <source>
        <dbReference type="SAM" id="Phobius"/>
    </source>
</evidence>
<proteinExistence type="predicted"/>
<feature type="transmembrane region" description="Helical" evidence="2">
    <location>
        <begin position="12"/>
        <end position="33"/>
    </location>
</feature>
<evidence type="ECO:0000313" key="3">
    <source>
        <dbReference type="EMBL" id="GAA3904773.1"/>
    </source>
</evidence>
<name>A0ABP7LNW6_9GAMM</name>
<feature type="coiled-coil region" evidence="1">
    <location>
        <begin position="38"/>
        <end position="65"/>
    </location>
</feature>
<accession>A0ABP7LNW6</accession>
<evidence type="ECO:0000256" key="1">
    <source>
        <dbReference type="SAM" id="Coils"/>
    </source>
</evidence>
<protein>
    <recommendedName>
        <fullName evidence="5">DUF2570 domain-containing protein</fullName>
    </recommendedName>
</protein>
<dbReference type="EMBL" id="BAABDG010000007">
    <property type="protein sequence ID" value="GAA3904773.1"/>
    <property type="molecule type" value="Genomic_DNA"/>
</dbReference>